<reference evidence="11 13" key="3">
    <citation type="submission" date="2015-07" db="EMBL/GenBank/DDBJ databases">
        <title>Physiological, transcriptional responses and genome re-sequencing of acid resistant extremely thermoacidophilic Metallosphaera sedula SARC-M1.</title>
        <authorList>
            <person name="Ai C."/>
            <person name="McCarthy S."/>
            <person name="Eckrich V."/>
            <person name="Rudrappa D."/>
            <person name="Qiu G."/>
            <person name="Blum P."/>
        </authorList>
    </citation>
    <scope>NUCLEOTIDE SEQUENCE [LARGE SCALE GENOMIC DNA]</scope>
    <source>
        <strain evidence="11 13">SARC-M1</strain>
    </source>
</reference>
<evidence type="ECO:0000313" key="12">
    <source>
        <dbReference type="Proteomes" id="UP000029084"/>
    </source>
</evidence>
<evidence type="ECO:0000259" key="5">
    <source>
        <dbReference type="SMART" id="SM00849"/>
    </source>
</evidence>
<feature type="domain" description="Metallo-beta-lactamase" evidence="5">
    <location>
        <begin position="12"/>
        <end position="176"/>
    </location>
</feature>
<dbReference type="EMBL" id="CP012172">
    <property type="protein sequence ID" value="AKV73523.1"/>
    <property type="molecule type" value="Genomic_DNA"/>
</dbReference>
<comment type="cofactor">
    <cofactor evidence="1">
        <name>Zn(2+)</name>
        <dbReference type="ChEBI" id="CHEBI:29105"/>
    </cofactor>
</comment>
<dbReference type="GO" id="GO:0046872">
    <property type="term" value="F:metal ion binding"/>
    <property type="evidence" value="ECO:0007669"/>
    <property type="project" value="UniProtKB-KW"/>
</dbReference>
<dbReference type="Proteomes" id="UP000062398">
    <property type="component" value="Chromosome"/>
</dbReference>
<evidence type="ECO:0000313" key="16">
    <source>
        <dbReference type="Proteomes" id="UP000062475"/>
    </source>
</evidence>
<dbReference type="SMART" id="SM00849">
    <property type="entry name" value="Lactamase_B"/>
    <property type="match status" value="1"/>
</dbReference>
<dbReference type="PANTHER" id="PTHR46233:SF3">
    <property type="entry name" value="HYDROXYACYLGLUTATHIONE HYDROLASE GLOC"/>
    <property type="match status" value="1"/>
</dbReference>
<dbReference type="InterPro" id="IPR051453">
    <property type="entry name" value="MBL_Glyoxalase_II"/>
</dbReference>
<dbReference type="EMBL" id="CP012174">
    <property type="protein sequence ID" value="AKV78012.1"/>
    <property type="molecule type" value="Genomic_DNA"/>
</dbReference>
<evidence type="ECO:0000313" key="13">
    <source>
        <dbReference type="Proteomes" id="UP000056255"/>
    </source>
</evidence>
<evidence type="ECO:0000313" key="11">
    <source>
        <dbReference type="EMBL" id="AKV82503.1"/>
    </source>
</evidence>
<dbReference type="EMBL" id="CP012175">
    <property type="protein sequence ID" value="AKV80257.1"/>
    <property type="molecule type" value="Genomic_DNA"/>
</dbReference>
<proteinExistence type="predicted"/>
<dbReference type="Proteomes" id="UP000029084">
    <property type="component" value="Chromosome"/>
</dbReference>
<dbReference type="Proteomes" id="UP000068832">
    <property type="component" value="Chromosome"/>
</dbReference>
<dbReference type="OMA" id="GAWGTNC"/>
<evidence type="ECO:0000256" key="2">
    <source>
        <dbReference type="ARBA" id="ARBA00022723"/>
    </source>
</evidence>
<name>A0A088E3J4_9CREN</name>
<dbReference type="InterPro" id="IPR001279">
    <property type="entry name" value="Metallo-B-lactamas"/>
</dbReference>
<dbReference type="OrthoDB" id="197151at2157"/>
<evidence type="ECO:0000313" key="7">
    <source>
        <dbReference type="EMBL" id="AKV73523.1"/>
    </source>
</evidence>
<dbReference type="Proteomes" id="UP000056255">
    <property type="component" value="Chromosome"/>
</dbReference>
<dbReference type="Gene3D" id="3.60.15.10">
    <property type="entry name" value="Ribonuclease Z/Hydroxyacylglutathione hydrolase-like"/>
    <property type="match status" value="1"/>
</dbReference>
<dbReference type="SUPFAM" id="SSF56281">
    <property type="entry name" value="Metallo-hydrolase/oxidoreductase"/>
    <property type="match status" value="1"/>
</dbReference>
<dbReference type="RefSeq" id="WP_011921514.1">
    <property type="nucleotide sequence ID" value="NZ_AP019770.1"/>
</dbReference>
<evidence type="ECO:0000313" key="10">
    <source>
        <dbReference type="EMBL" id="AKV80257.1"/>
    </source>
</evidence>
<evidence type="ECO:0000313" key="9">
    <source>
        <dbReference type="EMBL" id="AKV78012.1"/>
    </source>
</evidence>
<dbReference type="GeneID" id="91754816"/>
<evidence type="ECO:0000256" key="1">
    <source>
        <dbReference type="ARBA" id="ARBA00001947"/>
    </source>
</evidence>
<reference evidence="14 15" key="2">
    <citation type="journal article" date="2015" name="Genome Announc.">
        <title>Complete Genome Sequences of Evolved Arsenate-Resistant Metallosphaera sedula Strains.</title>
        <authorList>
            <person name="Ai C."/>
            <person name="McCarthy S."/>
            <person name="Schackwitz W."/>
            <person name="Martin J."/>
            <person name="Lipzen A."/>
            <person name="Blum P."/>
        </authorList>
    </citation>
    <scope>NUCLEOTIDE SEQUENCE [LARGE SCALE GENOMIC DNA]</scope>
    <source>
        <strain evidence="9 15">ARS120-1</strain>
        <strain evidence="10 14">ARS120-2</strain>
        <strain evidence="7 17">ARS50-1</strain>
        <strain evidence="8 16">ARS50-2</strain>
    </source>
</reference>
<evidence type="ECO:0000256" key="4">
    <source>
        <dbReference type="ARBA" id="ARBA00022833"/>
    </source>
</evidence>
<protein>
    <submittedName>
        <fullName evidence="6 7">Beta-lactamase</fullName>
    </submittedName>
</protein>
<organism evidence="6 12">
    <name type="scientific">Metallosphaera sedula</name>
    <dbReference type="NCBI Taxonomy" id="43687"/>
    <lineage>
        <taxon>Archaea</taxon>
        <taxon>Thermoproteota</taxon>
        <taxon>Thermoprotei</taxon>
        <taxon>Sulfolobales</taxon>
        <taxon>Sulfolobaceae</taxon>
        <taxon>Metallosphaera</taxon>
    </lineage>
</organism>
<accession>A0A088E3J4</accession>
<dbReference type="PANTHER" id="PTHR46233">
    <property type="entry name" value="HYDROXYACYLGLUTATHIONE HYDROLASE GLOC"/>
    <property type="match status" value="1"/>
</dbReference>
<evidence type="ECO:0000313" key="15">
    <source>
        <dbReference type="Proteomes" id="UP000062398"/>
    </source>
</evidence>
<dbReference type="EMBL" id="CP012176">
    <property type="protein sequence ID" value="AKV82503.1"/>
    <property type="molecule type" value="Genomic_DNA"/>
</dbReference>
<evidence type="ECO:0000256" key="3">
    <source>
        <dbReference type="ARBA" id="ARBA00022801"/>
    </source>
</evidence>
<dbReference type="GO" id="GO:0016787">
    <property type="term" value="F:hydrolase activity"/>
    <property type="evidence" value="ECO:0007669"/>
    <property type="project" value="UniProtKB-KW"/>
</dbReference>
<dbReference type="Proteomes" id="UP000061362">
    <property type="component" value="Chromosome"/>
</dbReference>
<gene>
    <name evidence="6" type="ORF">HA72_0369</name>
    <name evidence="7" type="ORF">MsedA_0382</name>
    <name evidence="8" type="ORF">MsedB_0382</name>
    <name evidence="9" type="ORF">MsedC_0381</name>
    <name evidence="10" type="ORF">MsedD_0382</name>
    <name evidence="11" type="ORF">MsedE_0382</name>
</gene>
<dbReference type="Proteomes" id="UP000062475">
    <property type="component" value="Chromosome"/>
</dbReference>
<evidence type="ECO:0000313" key="17">
    <source>
        <dbReference type="Proteomes" id="UP000068832"/>
    </source>
</evidence>
<evidence type="ECO:0000313" key="14">
    <source>
        <dbReference type="Proteomes" id="UP000061362"/>
    </source>
</evidence>
<keyword evidence="4" id="KW-0862">Zinc</keyword>
<dbReference type="InterPro" id="IPR036866">
    <property type="entry name" value="RibonucZ/Hydroxyglut_hydro"/>
</dbReference>
<evidence type="ECO:0000313" key="8">
    <source>
        <dbReference type="EMBL" id="AKV75765.1"/>
    </source>
</evidence>
<evidence type="ECO:0000313" key="6">
    <source>
        <dbReference type="EMBL" id="AIM26533.1"/>
    </source>
</evidence>
<keyword evidence="3" id="KW-0378">Hydrolase</keyword>
<dbReference type="EMBL" id="CP012173">
    <property type="protein sequence ID" value="AKV75765.1"/>
    <property type="molecule type" value="Genomic_DNA"/>
</dbReference>
<dbReference type="PATRIC" id="fig|43687.5.peg.380"/>
<dbReference type="AlphaFoldDB" id="A0A088E3J4"/>
<sequence>MNLRTFVLGPLHTNCYLIWDKGEALVIDPGGDPSEVIAFLRGSGLRLKYIVSTHGHFDHVLGVKPLKRIGAKFLINFKDVDLMPLYYDWRELPPEPDDELKDGTEIRVGDLTLMGISTPGHTMGSTSILVGQSLFTGDTLFKGTVGRYDLGGDRDTLRVTLEKIKTMNVVDVFPGHGDRTTLQDEVRSNPFLNGVLGPDDW</sequence>
<reference evidence="6 12" key="1">
    <citation type="journal article" date="2014" name="J. Bacteriol.">
        <title>Role of an Archaeal PitA Transporter in the Copper and Arsenic Resistance of Metallosphaera sedula, an Extreme Thermoacidophile.</title>
        <authorList>
            <person name="McCarthy S."/>
            <person name="Ai C."/>
            <person name="Wheaton G."/>
            <person name="Tevatia R."/>
            <person name="Eckrich V."/>
            <person name="Kelly R."/>
            <person name="Blum P."/>
        </authorList>
    </citation>
    <scope>NUCLEOTIDE SEQUENCE [LARGE SCALE GENOMIC DNA]</scope>
    <source>
        <strain evidence="6 12">CuR1</strain>
    </source>
</reference>
<keyword evidence="2" id="KW-0479">Metal-binding</keyword>
<dbReference type="EMBL" id="CP008822">
    <property type="protein sequence ID" value="AIM26533.1"/>
    <property type="molecule type" value="Genomic_DNA"/>
</dbReference>
<dbReference type="Pfam" id="PF00753">
    <property type="entry name" value="Lactamase_B"/>
    <property type="match status" value="1"/>
</dbReference>